<name>A0A2N9EKW6_FAGSY</name>
<gene>
    <name evidence="2" type="ORF">FSB_LOCUS7398</name>
</gene>
<organism evidence="2">
    <name type="scientific">Fagus sylvatica</name>
    <name type="common">Beechnut</name>
    <dbReference type="NCBI Taxonomy" id="28930"/>
    <lineage>
        <taxon>Eukaryota</taxon>
        <taxon>Viridiplantae</taxon>
        <taxon>Streptophyta</taxon>
        <taxon>Embryophyta</taxon>
        <taxon>Tracheophyta</taxon>
        <taxon>Spermatophyta</taxon>
        <taxon>Magnoliopsida</taxon>
        <taxon>eudicotyledons</taxon>
        <taxon>Gunneridae</taxon>
        <taxon>Pentapetalae</taxon>
        <taxon>rosids</taxon>
        <taxon>fabids</taxon>
        <taxon>Fagales</taxon>
        <taxon>Fagaceae</taxon>
        <taxon>Fagus</taxon>
    </lineage>
</organism>
<feature type="compositionally biased region" description="Polar residues" evidence="1">
    <location>
        <begin position="83"/>
        <end position="99"/>
    </location>
</feature>
<evidence type="ECO:0000313" key="2">
    <source>
        <dbReference type="EMBL" id="SPC79516.1"/>
    </source>
</evidence>
<dbReference type="EMBL" id="OIVN01000393">
    <property type="protein sequence ID" value="SPC79516.1"/>
    <property type="molecule type" value="Genomic_DNA"/>
</dbReference>
<feature type="region of interest" description="Disordered" evidence="1">
    <location>
        <begin position="28"/>
        <end position="99"/>
    </location>
</feature>
<evidence type="ECO:0000256" key="1">
    <source>
        <dbReference type="SAM" id="MobiDB-lite"/>
    </source>
</evidence>
<feature type="compositionally biased region" description="Polar residues" evidence="1">
    <location>
        <begin position="28"/>
        <end position="40"/>
    </location>
</feature>
<protein>
    <submittedName>
        <fullName evidence="2">Uncharacterized protein</fullName>
    </submittedName>
</protein>
<reference evidence="2" key="1">
    <citation type="submission" date="2018-02" db="EMBL/GenBank/DDBJ databases">
        <authorList>
            <person name="Cohen D.B."/>
            <person name="Kent A.D."/>
        </authorList>
    </citation>
    <scope>NUCLEOTIDE SEQUENCE</scope>
</reference>
<feature type="compositionally biased region" description="Basic and acidic residues" evidence="1">
    <location>
        <begin position="52"/>
        <end position="67"/>
    </location>
</feature>
<accession>A0A2N9EKW6</accession>
<sequence>MLTANSTEQQGMEMVATVISDIECKLNTTTRGGNVSNSGRISDVNCKLNRTTRGENGDNSNRDDASARRPSISAFGGGADPASSASLSHCVVTRNSKGN</sequence>
<dbReference type="AlphaFoldDB" id="A0A2N9EKW6"/>
<proteinExistence type="predicted"/>